<evidence type="ECO:0000259" key="7">
    <source>
        <dbReference type="Pfam" id="PF14322"/>
    </source>
</evidence>
<evidence type="ECO:0000256" key="2">
    <source>
        <dbReference type="ARBA" id="ARBA00006275"/>
    </source>
</evidence>
<dbReference type="Pfam" id="PF14322">
    <property type="entry name" value="SusD-like_3"/>
    <property type="match status" value="1"/>
</dbReference>
<organism evidence="8 9">
    <name type="scientific">Duncaniella freteri</name>
    <dbReference type="NCBI Taxonomy" id="2530391"/>
    <lineage>
        <taxon>Bacteria</taxon>
        <taxon>Pseudomonadati</taxon>
        <taxon>Bacteroidota</taxon>
        <taxon>Bacteroidia</taxon>
        <taxon>Bacteroidales</taxon>
        <taxon>Muribaculaceae</taxon>
        <taxon>Duncaniella</taxon>
    </lineage>
</organism>
<evidence type="ECO:0000313" key="9">
    <source>
        <dbReference type="Proteomes" id="UP000297635"/>
    </source>
</evidence>
<gene>
    <name evidence="8" type="ORF">EZ315_02545</name>
</gene>
<dbReference type="Gene3D" id="1.25.40.390">
    <property type="match status" value="1"/>
</dbReference>
<dbReference type="AlphaFoldDB" id="A0A4Z0V5U4"/>
<accession>A0A4Z0V5U4</accession>
<evidence type="ECO:0000256" key="5">
    <source>
        <dbReference type="ARBA" id="ARBA00023237"/>
    </source>
</evidence>
<dbReference type="EMBL" id="SJSA01000001">
    <property type="protein sequence ID" value="TGG39634.1"/>
    <property type="molecule type" value="Genomic_DNA"/>
</dbReference>
<keyword evidence="4" id="KW-0472">Membrane</keyword>
<comment type="caution">
    <text evidence="8">The sequence shown here is derived from an EMBL/GenBank/DDBJ whole genome shotgun (WGS) entry which is preliminary data.</text>
</comment>
<evidence type="ECO:0000259" key="6">
    <source>
        <dbReference type="Pfam" id="PF07980"/>
    </source>
</evidence>
<evidence type="ECO:0000256" key="1">
    <source>
        <dbReference type="ARBA" id="ARBA00004442"/>
    </source>
</evidence>
<evidence type="ECO:0000313" key="8">
    <source>
        <dbReference type="EMBL" id="TGG39634.1"/>
    </source>
</evidence>
<name>A0A4Z0V5U4_9BACT</name>
<evidence type="ECO:0000256" key="4">
    <source>
        <dbReference type="ARBA" id="ARBA00023136"/>
    </source>
</evidence>
<dbReference type="Proteomes" id="UP000297635">
    <property type="component" value="Unassembled WGS sequence"/>
</dbReference>
<comment type="subcellular location">
    <subcellularLocation>
        <location evidence="1">Cell outer membrane</location>
    </subcellularLocation>
</comment>
<dbReference type="SUPFAM" id="SSF48452">
    <property type="entry name" value="TPR-like"/>
    <property type="match status" value="1"/>
</dbReference>
<dbReference type="PROSITE" id="PS51257">
    <property type="entry name" value="PROKAR_LIPOPROTEIN"/>
    <property type="match status" value="1"/>
</dbReference>
<reference evidence="8 9" key="1">
    <citation type="submission" date="2019-02" db="EMBL/GenBank/DDBJ databases">
        <title>Isolation and identification of novel species under the genus Muribaculum.</title>
        <authorList>
            <person name="Miyake S."/>
            <person name="Ding Y."/>
            <person name="Low A."/>
            <person name="Soh M."/>
            <person name="Seedorf H."/>
        </authorList>
    </citation>
    <scope>NUCLEOTIDE SEQUENCE [LARGE SCALE GENOMIC DNA]</scope>
    <source>
        <strain evidence="8 9">TLL-A3</strain>
    </source>
</reference>
<protein>
    <submittedName>
        <fullName evidence="8">RagB/SusD family nutrient uptake outer membrane protein</fullName>
    </submittedName>
</protein>
<dbReference type="InterPro" id="IPR011990">
    <property type="entry name" value="TPR-like_helical_dom_sf"/>
</dbReference>
<evidence type="ECO:0000256" key="3">
    <source>
        <dbReference type="ARBA" id="ARBA00022729"/>
    </source>
</evidence>
<keyword evidence="3" id="KW-0732">Signal</keyword>
<sequence length="519" mass="58949">MKTIKHIIFLLFIVLATSCDDYLDVKPVGKMIPTEVSQFENLLNNDKTIGYFMMDNNSGCCYALLGDNLCLSYNHAHYQYIPSHPNLEVLSAYVFYDRLVQPNVTPFFWSSGIYGAVAYFNNVIDGINDLGVNDEYSRGVIAQAMAGRAWIYMNAALTYGPMYDPYGPNDTPCIPLRTSGDPIVSNGPLATTAQLFEQVKSDLDFACANAPDFTPNAARANKTAAYALRAEYHMYMRNWNDMLSDISEAWRLALAAKGSVDNLIYDFNDFYYEQISEIDPAPGVDPRVYMEFRGPDLSFDMVENRENLLYRPSAYGGSPLRFYPSDDWKSIFDKSTDKRWDLFALADEGFKKKVGDETYDDGIQISYYRRENMSTTTGLTYPIILLEKAEAEARTGNITDALASLNTLRKYRYSGSVTDLPGGSSFDQDQLLNEILNERRREQHIASFQRTVDLKRYAFDNGKPWSKQTIVHRIGDKEYSAPISSPVFNHINIDNAILKYNPQWGIALDYDTYAPYDKL</sequence>
<dbReference type="InterPro" id="IPR012944">
    <property type="entry name" value="SusD_RagB_dom"/>
</dbReference>
<feature type="domain" description="RagB/SusD" evidence="6">
    <location>
        <begin position="384"/>
        <end position="473"/>
    </location>
</feature>
<proteinExistence type="inferred from homology"/>
<dbReference type="GO" id="GO:0009279">
    <property type="term" value="C:cell outer membrane"/>
    <property type="evidence" value="ECO:0007669"/>
    <property type="project" value="UniProtKB-SubCell"/>
</dbReference>
<keyword evidence="5" id="KW-0998">Cell outer membrane</keyword>
<comment type="similarity">
    <text evidence="2">Belongs to the SusD family.</text>
</comment>
<dbReference type="InterPro" id="IPR033985">
    <property type="entry name" value="SusD-like_N"/>
</dbReference>
<dbReference type="GeneID" id="82148654"/>
<keyword evidence="9" id="KW-1185">Reference proteome</keyword>
<feature type="domain" description="SusD-like N-terminal" evidence="7">
    <location>
        <begin position="21"/>
        <end position="229"/>
    </location>
</feature>
<dbReference type="Pfam" id="PF07980">
    <property type="entry name" value="SusD_RagB"/>
    <property type="match status" value="1"/>
</dbReference>
<dbReference type="RefSeq" id="WP_135470342.1">
    <property type="nucleotide sequence ID" value="NZ_CASGTF010000010.1"/>
</dbReference>